<feature type="domain" description="WCX" evidence="2">
    <location>
        <begin position="238"/>
        <end position="314"/>
    </location>
</feature>
<evidence type="ECO:0000259" key="1">
    <source>
        <dbReference type="Pfam" id="PF13280"/>
    </source>
</evidence>
<dbReference type="KEGG" id="tee:Tel_12235"/>
<dbReference type="Pfam" id="PF25583">
    <property type="entry name" value="WCX"/>
    <property type="match status" value="1"/>
</dbReference>
<feature type="domain" description="WYL" evidence="1">
    <location>
        <begin position="141"/>
        <end position="209"/>
    </location>
</feature>
<dbReference type="InterPro" id="IPR026881">
    <property type="entry name" value="WYL_dom"/>
</dbReference>
<dbReference type="PROSITE" id="PS52050">
    <property type="entry name" value="WYL"/>
    <property type="match status" value="1"/>
</dbReference>
<evidence type="ECO:0000313" key="4">
    <source>
        <dbReference type="Proteomes" id="UP000055136"/>
    </source>
</evidence>
<gene>
    <name evidence="3" type="ORF">Tel_12235</name>
</gene>
<name>A0A0S2TFA8_9GAMM</name>
<organism evidence="3 4">
    <name type="scientific">Candidatus Tenderia electrophaga</name>
    <dbReference type="NCBI Taxonomy" id="1748243"/>
    <lineage>
        <taxon>Bacteria</taxon>
        <taxon>Pseudomonadati</taxon>
        <taxon>Pseudomonadota</taxon>
        <taxon>Gammaproteobacteria</taxon>
        <taxon>Candidatus Tenderiales</taxon>
        <taxon>Candidatus Tenderiaceae</taxon>
        <taxon>Candidatus Tenderia</taxon>
    </lineage>
</organism>
<proteinExistence type="predicted"/>
<reference evidence="3" key="1">
    <citation type="submission" date="2015-10" db="EMBL/GenBank/DDBJ databases">
        <title>Description of Candidatus Tenderia electrophaga gen. nov, sp. nov., an Uncultivated Electroautotroph from a Biocathode Enrichment.</title>
        <authorList>
            <person name="Eddie B.J."/>
            <person name="Malanoski A.P."/>
            <person name="Wang Z."/>
            <person name="Hall R.J."/>
            <person name="Oh S.D."/>
            <person name="Heiner C."/>
            <person name="Lin B."/>
            <person name="Strycharz-Glaven S.M."/>
        </authorList>
    </citation>
    <scope>NUCLEOTIDE SEQUENCE [LARGE SCALE GENOMIC DNA]</scope>
    <source>
        <strain evidence="3">NRL1</strain>
    </source>
</reference>
<sequence length="322" mass="37489">MDKFDRIYALHKLLSDARYPIPRTAIQKKLECSRSTFMRLVNTMRDYLGAPIEYNDNGWYYDSNGEHPYELPGLWFNAQELHALLAIHKLMHDLQPGLLDEQLKPVQKRIEHLLQSKHLGSGELTDRVRVLAMGVRTHADAFQKVAEGVLQRKRLKLHYHARGSNQTTQRTVSPQRLVHYRDNWYLDAWCHKRQALRNFSVDRIKQIKILEQRAEEVDQQTLQDYFADAYGIFSGKADHTAVLRFSPIAARWVAEERWHPRQEGEFLADGQYQLKLPYSNPKELIMDILKYGPDVEVVGPESLREAVREKLKLALGNYEASG</sequence>
<dbReference type="EMBL" id="CP013099">
    <property type="protein sequence ID" value="ALP53840.1"/>
    <property type="molecule type" value="Genomic_DNA"/>
</dbReference>
<dbReference type="STRING" id="1748243.Tel_12235"/>
<dbReference type="Pfam" id="PF13280">
    <property type="entry name" value="WYL"/>
    <property type="match status" value="1"/>
</dbReference>
<dbReference type="InterPro" id="IPR051534">
    <property type="entry name" value="CBASS_pafABC_assoc_protein"/>
</dbReference>
<evidence type="ECO:0000313" key="3">
    <source>
        <dbReference type="EMBL" id="ALP53840.1"/>
    </source>
</evidence>
<accession>A0A0S2TFA8</accession>
<dbReference type="PANTHER" id="PTHR34580">
    <property type="match status" value="1"/>
</dbReference>
<evidence type="ECO:0000259" key="2">
    <source>
        <dbReference type="Pfam" id="PF25583"/>
    </source>
</evidence>
<dbReference type="PANTHER" id="PTHR34580:SF3">
    <property type="entry name" value="PROTEIN PAFB"/>
    <property type="match status" value="1"/>
</dbReference>
<dbReference type="AlphaFoldDB" id="A0A0S2TFA8"/>
<keyword evidence="4" id="KW-1185">Reference proteome</keyword>
<protein>
    <submittedName>
        <fullName evidence="3">Transcriptional regulator</fullName>
    </submittedName>
</protein>
<dbReference type="Proteomes" id="UP000055136">
    <property type="component" value="Chromosome"/>
</dbReference>
<dbReference type="InterPro" id="IPR057727">
    <property type="entry name" value="WCX_dom"/>
</dbReference>